<accession>A0A9D1T1Z4</accession>
<comment type="caution">
    <text evidence="2">The sequence shown here is derived from an EMBL/GenBank/DDBJ whole genome shotgun (WGS) entry which is preliminary data.</text>
</comment>
<reference evidence="2" key="2">
    <citation type="journal article" date="2021" name="PeerJ">
        <title>Extensive microbial diversity within the chicken gut microbiome revealed by metagenomics and culture.</title>
        <authorList>
            <person name="Gilroy R."/>
            <person name="Ravi A."/>
            <person name="Getino M."/>
            <person name="Pursley I."/>
            <person name="Horton D.L."/>
            <person name="Alikhan N.F."/>
            <person name="Baker D."/>
            <person name="Gharbi K."/>
            <person name="Hall N."/>
            <person name="Watson M."/>
            <person name="Adriaenssens E.M."/>
            <person name="Foster-Nyarko E."/>
            <person name="Jarju S."/>
            <person name="Secka A."/>
            <person name="Antonio M."/>
            <person name="Oren A."/>
            <person name="Chaudhuri R.R."/>
            <person name="La Ragione R."/>
            <person name="Hildebrand F."/>
            <person name="Pallen M.J."/>
        </authorList>
    </citation>
    <scope>NUCLEOTIDE SEQUENCE</scope>
    <source>
        <strain evidence="2">10669</strain>
    </source>
</reference>
<gene>
    <name evidence="2" type="ORF">IAC75_05820</name>
</gene>
<dbReference type="AlphaFoldDB" id="A0A9D1T1Z4"/>
<dbReference type="Proteomes" id="UP000886812">
    <property type="component" value="Unassembled WGS sequence"/>
</dbReference>
<protein>
    <submittedName>
        <fullName evidence="2">Uncharacterized protein</fullName>
    </submittedName>
</protein>
<proteinExistence type="predicted"/>
<reference evidence="2" key="1">
    <citation type="submission" date="2020-10" db="EMBL/GenBank/DDBJ databases">
        <authorList>
            <person name="Gilroy R."/>
        </authorList>
    </citation>
    <scope>NUCLEOTIDE SEQUENCE</scope>
    <source>
        <strain evidence="2">10669</strain>
    </source>
</reference>
<organism evidence="2 3">
    <name type="scientific">Candidatus Spyradosoma merdigallinarum</name>
    <dbReference type="NCBI Taxonomy" id="2840950"/>
    <lineage>
        <taxon>Bacteria</taxon>
        <taxon>Pseudomonadati</taxon>
        <taxon>Verrucomicrobiota</taxon>
        <taxon>Opitutia</taxon>
        <taxon>Opitutia incertae sedis</taxon>
        <taxon>Candidatus Spyradosoma</taxon>
    </lineage>
</organism>
<evidence type="ECO:0000256" key="1">
    <source>
        <dbReference type="SAM" id="MobiDB-lite"/>
    </source>
</evidence>
<evidence type="ECO:0000313" key="2">
    <source>
        <dbReference type="EMBL" id="HIV04647.1"/>
    </source>
</evidence>
<name>A0A9D1T1Z4_9BACT</name>
<evidence type="ECO:0000313" key="3">
    <source>
        <dbReference type="Proteomes" id="UP000886812"/>
    </source>
</evidence>
<feature type="region of interest" description="Disordered" evidence="1">
    <location>
        <begin position="63"/>
        <end position="83"/>
    </location>
</feature>
<sequence>MSESDKRSRRGKSFLLGLGLDGRDGQKRITRADRFSVVGGSEETHEKIAETFIKTCEDLKRKGRDLDDADPREISDLLDKHLR</sequence>
<dbReference type="EMBL" id="DVOG01000149">
    <property type="protein sequence ID" value="HIV04647.1"/>
    <property type="molecule type" value="Genomic_DNA"/>
</dbReference>